<dbReference type="EMBL" id="CAMXCT030000001">
    <property type="protein sequence ID" value="CAL4758786.1"/>
    <property type="molecule type" value="Genomic_DNA"/>
</dbReference>
<evidence type="ECO:0000313" key="21">
    <source>
        <dbReference type="Proteomes" id="UP001152797"/>
    </source>
</evidence>
<accession>A0A9P1BE36</accession>
<dbReference type="InterPro" id="IPR008984">
    <property type="entry name" value="SMAD_FHA_dom_sf"/>
</dbReference>
<dbReference type="GO" id="GO:0005525">
    <property type="term" value="F:GTP binding"/>
    <property type="evidence" value="ECO:0007669"/>
    <property type="project" value="UniProtKB-KW"/>
</dbReference>
<dbReference type="InterPro" id="IPR025121">
    <property type="entry name" value="GTPase_HflX_N"/>
</dbReference>
<evidence type="ECO:0000256" key="14">
    <source>
        <dbReference type="SAM" id="Phobius"/>
    </source>
</evidence>
<keyword evidence="10" id="KW-0342">GTP-binding</keyword>
<feature type="domain" description="FHA" evidence="15">
    <location>
        <begin position="21"/>
        <end position="70"/>
    </location>
</feature>
<evidence type="ECO:0000256" key="1">
    <source>
        <dbReference type="ARBA" id="ARBA00004141"/>
    </source>
</evidence>
<feature type="transmembrane region" description="Helical" evidence="14">
    <location>
        <begin position="1099"/>
        <end position="1119"/>
    </location>
</feature>
<feature type="domain" description="Hflx-type G" evidence="17">
    <location>
        <begin position="1364"/>
        <end position="1529"/>
    </location>
</feature>
<reference evidence="19" key="1">
    <citation type="submission" date="2022-10" db="EMBL/GenBank/DDBJ databases">
        <authorList>
            <person name="Chen Y."/>
            <person name="Dougan E. K."/>
            <person name="Chan C."/>
            <person name="Rhodes N."/>
            <person name="Thang M."/>
        </authorList>
    </citation>
    <scope>NUCLEOTIDE SEQUENCE</scope>
</reference>
<keyword evidence="6" id="KW-0479">Metal-binding</keyword>
<feature type="transmembrane region" description="Helical" evidence="14">
    <location>
        <begin position="1021"/>
        <end position="1041"/>
    </location>
</feature>
<feature type="domain" description="EngC GTPase" evidence="16">
    <location>
        <begin position="311"/>
        <end position="458"/>
    </location>
</feature>
<dbReference type="PANTHER" id="PTHR10229:SF0">
    <property type="entry name" value="GTP-BINDING PROTEIN 6-RELATED"/>
    <property type="match status" value="1"/>
</dbReference>
<evidence type="ECO:0000259" key="15">
    <source>
        <dbReference type="PROSITE" id="PS50006"/>
    </source>
</evidence>
<evidence type="ECO:0000256" key="9">
    <source>
        <dbReference type="ARBA" id="ARBA00022989"/>
    </source>
</evidence>
<dbReference type="GO" id="GO:0003924">
    <property type="term" value="F:GTPase activity"/>
    <property type="evidence" value="ECO:0007669"/>
    <property type="project" value="InterPro"/>
</dbReference>
<dbReference type="Pfam" id="PF13167">
    <property type="entry name" value="GTP-bdg_N"/>
    <property type="match status" value="1"/>
</dbReference>
<proteinExistence type="inferred from homology"/>
<dbReference type="CDD" id="cd01878">
    <property type="entry name" value="HflX"/>
    <property type="match status" value="1"/>
</dbReference>
<keyword evidence="5 14" id="KW-0812">Transmembrane</keyword>
<dbReference type="SUPFAM" id="SSF49879">
    <property type="entry name" value="SMAD/FHA domain"/>
    <property type="match status" value="1"/>
</dbReference>
<evidence type="ECO:0000256" key="2">
    <source>
        <dbReference type="ARBA" id="ARBA00004496"/>
    </source>
</evidence>
<evidence type="ECO:0000256" key="6">
    <source>
        <dbReference type="ARBA" id="ARBA00022723"/>
    </source>
</evidence>
<dbReference type="Gene3D" id="2.60.200.20">
    <property type="match status" value="1"/>
</dbReference>
<dbReference type="InterPro" id="IPR030378">
    <property type="entry name" value="G_CP_dom"/>
</dbReference>
<evidence type="ECO:0000313" key="20">
    <source>
        <dbReference type="EMBL" id="CAL4758786.1"/>
    </source>
</evidence>
<dbReference type="GO" id="GO:0005737">
    <property type="term" value="C:cytoplasm"/>
    <property type="evidence" value="ECO:0007669"/>
    <property type="project" value="UniProtKB-SubCell"/>
</dbReference>
<evidence type="ECO:0000256" key="8">
    <source>
        <dbReference type="ARBA" id="ARBA00022842"/>
    </source>
</evidence>
<dbReference type="InterPro" id="IPR016496">
    <property type="entry name" value="GTPase_HflX"/>
</dbReference>
<dbReference type="CDD" id="cd01854">
    <property type="entry name" value="YjeQ_EngC"/>
    <property type="match status" value="1"/>
</dbReference>
<dbReference type="Gene3D" id="1.10.40.50">
    <property type="entry name" value="Probable gtpase engc, domain 3"/>
    <property type="match status" value="1"/>
</dbReference>
<dbReference type="PROSITE" id="PS50936">
    <property type="entry name" value="ENGC_GTPASE"/>
    <property type="match status" value="1"/>
</dbReference>
<keyword evidence="4" id="KW-0963">Cytoplasm</keyword>
<feature type="compositionally biased region" description="Basic and acidic residues" evidence="13">
    <location>
        <begin position="166"/>
        <end position="177"/>
    </location>
</feature>
<dbReference type="Pfam" id="PF01926">
    <property type="entry name" value="MMR_HSR1"/>
    <property type="match status" value="1"/>
</dbReference>
<feature type="domain" description="CP-type G" evidence="18">
    <location>
        <begin position="301"/>
        <end position="460"/>
    </location>
</feature>
<evidence type="ECO:0000256" key="4">
    <source>
        <dbReference type="ARBA" id="ARBA00022490"/>
    </source>
</evidence>
<dbReference type="InterPro" id="IPR004814">
    <property type="entry name" value="Oligopep_transpt"/>
</dbReference>
<dbReference type="PANTHER" id="PTHR10229">
    <property type="entry name" value="GTP-BINDING PROTEIN HFLX"/>
    <property type="match status" value="1"/>
</dbReference>
<dbReference type="EMBL" id="CAMXCT020000001">
    <property type="protein sequence ID" value="CAL1124849.1"/>
    <property type="molecule type" value="Genomic_DNA"/>
</dbReference>
<feature type="transmembrane region" description="Helical" evidence="14">
    <location>
        <begin position="921"/>
        <end position="940"/>
    </location>
</feature>
<dbReference type="Pfam" id="PF03169">
    <property type="entry name" value="OPT"/>
    <property type="match status" value="1"/>
</dbReference>
<keyword evidence="9 14" id="KW-1133">Transmembrane helix</keyword>
<feature type="transmembrane region" description="Helical" evidence="14">
    <location>
        <begin position="896"/>
        <end position="915"/>
    </location>
</feature>
<feature type="transmembrane region" description="Helical" evidence="14">
    <location>
        <begin position="733"/>
        <end position="763"/>
    </location>
</feature>
<keyword evidence="7" id="KW-0547">Nucleotide-binding</keyword>
<evidence type="ECO:0000259" key="17">
    <source>
        <dbReference type="PROSITE" id="PS51705"/>
    </source>
</evidence>
<evidence type="ECO:0000256" key="5">
    <source>
        <dbReference type="ARBA" id="ARBA00022692"/>
    </source>
</evidence>
<feature type="transmembrane region" description="Helical" evidence="14">
    <location>
        <begin position="1053"/>
        <end position="1079"/>
    </location>
</feature>
<dbReference type="InterPro" id="IPR000253">
    <property type="entry name" value="FHA_dom"/>
</dbReference>
<dbReference type="PROSITE" id="PS51721">
    <property type="entry name" value="G_CP"/>
    <property type="match status" value="1"/>
</dbReference>
<organism evidence="19">
    <name type="scientific">Cladocopium goreaui</name>
    <dbReference type="NCBI Taxonomy" id="2562237"/>
    <lineage>
        <taxon>Eukaryota</taxon>
        <taxon>Sar</taxon>
        <taxon>Alveolata</taxon>
        <taxon>Dinophyceae</taxon>
        <taxon>Suessiales</taxon>
        <taxon>Symbiodiniaceae</taxon>
        <taxon>Cladocopium</taxon>
    </lineage>
</organism>
<evidence type="ECO:0000259" key="18">
    <source>
        <dbReference type="PROSITE" id="PS51721"/>
    </source>
</evidence>
<dbReference type="Gene3D" id="3.40.50.11060">
    <property type="entry name" value="GTPase HflX, N-terminal domain"/>
    <property type="match status" value="1"/>
</dbReference>
<dbReference type="NCBIfam" id="TIGR03156">
    <property type="entry name" value="GTP_HflX"/>
    <property type="match status" value="1"/>
</dbReference>
<dbReference type="PROSITE" id="PS50006">
    <property type="entry name" value="FHA_DOMAIN"/>
    <property type="match status" value="1"/>
</dbReference>
<feature type="region of interest" description="Disordered" evidence="13">
    <location>
        <begin position="158"/>
        <end position="199"/>
    </location>
</feature>
<evidence type="ECO:0000256" key="13">
    <source>
        <dbReference type="SAM" id="MobiDB-lite"/>
    </source>
</evidence>
<evidence type="ECO:0000256" key="11">
    <source>
        <dbReference type="ARBA" id="ARBA00023136"/>
    </source>
</evidence>
<dbReference type="InterPro" id="IPR004813">
    <property type="entry name" value="OPT"/>
</dbReference>
<dbReference type="GO" id="GO:0046872">
    <property type="term" value="F:metal ion binding"/>
    <property type="evidence" value="ECO:0007669"/>
    <property type="project" value="UniProtKB-KW"/>
</dbReference>
<dbReference type="Pfam" id="PF16360">
    <property type="entry name" value="GTP-bdg_M"/>
    <property type="match status" value="1"/>
</dbReference>
<keyword evidence="21" id="KW-1185">Reference proteome</keyword>
<dbReference type="Gene3D" id="6.10.250.2860">
    <property type="match status" value="1"/>
</dbReference>
<dbReference type="PROSITE" id="PS51705">
    <property type="entry name" value="G_HFLX"/>
    <property type="match status" value="1"/>
</dbReference>
<dbReference type="SMART" id="SM00240">
    <property type="entry name" value="FHA"/>
    <property type="match status" value="1"/>
</dbReference>
<dbReference type="InterPro" id="IPR010914">
    <property type="entry name" value="RsgA_GTPase_dom"/>
</dbReference>
<evidence type="ECO:0000256" key="12">
    <source>
        <dbReference type="SAM" id="Coils"/>
    </source>
</evidence>
<dbReference type="Pfam" id="PF03193">
    <property type="entry name" value="RsgA_GTPase"/>
    <property type="match status" value="1"/>
</dbReference>
<dbReference type="Gene3D" id="3.40.50.300">
    <property type="entry name" value="P-loop containing nucleotide triphosphate hydrolases"/>
    <property type="match status" value="2"/>
</dbReference>
<dbReference type="SUPFAM" id="SSF52540">
    <property type="entry name" value="P-loop containing nucleoside triphosphate hydrolases"/>
    <property type="match status" value="2"/>
</dbReference>
<dbReference type="Proteomes" id="UP001152797">
    <property type="component" value="Unassembled WGS sequence"/>
</dbReference>
<keyword evidence="3" id="KW-0813">Transport</keyword>
<dbReference type="InterPro" id="IPR042108">
    <property type="entry name" value="GTPase_HflX_N_sf"/>
</dbReference>
<feature type="transmembrane region" description="Helical" evidence="14">
    <location>
        <begin position="961"/>
        <end position="978"/>
    </location>
</feature>
<feature type="transmembrane region" description="Helical" evidence="14">
    <location>
        <begin position="998"/>
        <end position="1014"/>
    </location>
</feature>
<feature type="coiled-coil region" evidence="12">
    <location>
        <begin position="1325"/>
        <end position="1359"/>
    </location>
</feature>
<dbReference type="CDD" id="cd00060">
    <property type="entry name" value="FHA"/>
    <property type="match status" value="1"/>
</dbReference>
<keyword evidence="12" id="KW-0175">Coiled coil</keyword>
<evidence type="ECO:0000259" key="16">
    <source>
        <dbReference type="PROSITE" id="PS50936"/>
    </source>
</evidence>
<evidence type="ECO:0000256" key="10">
    <source>
        <dbReference type="ARBA" id="ARBA00023134"/>
    </source>
</evidence>
<feature type="transmembrane region" description="Helical" evidence="14">
    <location>
        <begin position="833"/>
        <end position="854"/>
    </location>
</feature>
<dbReference type="HAMAP" id="MF_00900">
    <property type="entry name" value="GTPase_HflX"/>
    <property type="match status" value="1"/>
</dbReference>
<dbReference type="InterPro" id="IPR004881">
    <property type="entry name" value="Ribosome_biogen_GTPase_RsgA"/>
</dbReference>
<protein>
    <submittedName>
        <fullName evidence="20">Small ribosomal subunit biogenesis GTPase RsgA</fullName>
    </submittedName>
</protein>
<comment type="subcellular location">
    <subcellularLocation>
        <location evidence="2">Cytoplasm</location>
    </subcellularLocation>
    <subcellularLocation>
        <location evidence="1">Membrane</location>
        <topology evidence="1">Multi-pass membrane protein</topology>
    </subcellularLocation>
</comment>
<evidence type="ECO:0000256" key="7">
    <source>
        <dbReference type="ARBA" id="ARBA00022741"/>
    </source>
</evidence>
<dbReference type="InterPro" id="IPR027417">
    <property type="entry name" value="P-loop_NTPase"/>
</dbReference>
<reference evidence="20 21" key="2">
    <citation type="submission" date="2024-05" db="EMBL/GenBank/DDBJ databases">
        <authorList>
            <person name="Chen Y."/>
            <person name="Shah S."/>
            <person name="Dougan E. K."/>
            <person name="Thang M."/>
            <person name="Chan C."/>
        </authorList>
    </citation>
    <scope>NUCLEOTIDE SEQUENCE [LARGE SCALE GENOMIC DNA]</scope>
</reference>
<dbReference type="NCBIfam" id="TIGR00157">
    <property type="entry name" value="ribosome small subunit-dependent GTPase A"/>
    <property type="match status" value="1"/>
</dbReference>
<dbReference type="NCBIfam" id="TIGR00733">
    <property type="entry name" value="OPT family oligopeptide transporter"/>
    <property type="match status" value="1"/>
</dbReference>
<feature type="transmembrane region" description="Helical" evidence="14">
    <location>
        <begin position="609"/>
        <end position="626"/>
    </location>
</feature>
<keyword evidence="11 14" id="KW-0472">Membrane</keyword>
<dbReference type="Pfam" id="PF00498">
    <property type="entry name" value="FHA"/>
    <property type="match status" value="1"/>
</dbReference>
<dbReference type="InterPro" id="IPR006073">
    <property type="entry name" value="GTP-bd"/>
</dbReference>
<dbReference type="HAMAP" id="MF_01820">
    <property type="entry name" value="GTPase_RsgA"/>
    <property type="match status" value="1"/>
</dbReference>
<name>A0A9P1BE36_9DINO</name>
<dbReference type="GO" id="GO:0043022">
    <property type="term" value="F:ribosome binding"/>
    <property type="evidence" value="ECO:0007669"/>
    <property type="project" value="TreeGrafter"/>
</dbReference>
<gene>
    <name evidence="19" type="ORF">C1SCF055_LOCUS64</name>
</gene>
<feature type="transmembrane region" description="Helical" evidence="14">
    <location>
        <begin position="783"/>
        <end position="801"/>
    </location>
</feature>
<dbReference type="GO" id="GO:0035673">
    <property type="term" value="F:oligopeptide transmembrane transporter activity"/>
    <property type="evidence" value="ECO:0007669"/>
    <property type="project" value="InterPro"/>
</dbReference>
<dbReference type="NCBIfam" id="TIGR00728">
    <property type="entry name" value="OPT_sfam"/>
    <property type="match status" value="2"/>
</dbReference>
<evidence type="ECO:0000313" key="19">
    <source>
        <dbReference type="EMBL" id="CAI3971474.1"/>
    </source>
</evidence>
<dbReference type="EMBL" id="CAMXCT010000001">
    <property type="protein sequence ID" value="CAI3971474.1"/>
    <property type="molecule type" value="Genomic_DNA"/>
</dbReference>
<dbReference type="FunFam" id="3.40.50.11060:FF:000001">
    <property type="entry name" value="GTPase HflX"/>
    <property type="match status" value="1"/>
</dbReference>
<feature type="transmembrane region" description="Helical" evidence="14">
    <location>
        <begin position="540"/>
        <end position="562"/>
    </location>
</feature>
<feature type="transmembrane region" description="Helical" evidence="14">
    <location>
        <begin position="632"/>
        <end position="650"/>
    </location>
</feature>
<sequence>MYGELIPLGGGDPIPLLKKDLLIGRRESCAIVLRFPNVSAHHCRLTLNGGYWYVKDENSRNGVKVNEVRVTEKRLDPGDTLSVAKHRYEIQYSPAELGAVGPPPADDLSSDIFNRSLLERAGLSKNDQVQMSGSGRSRRYDVMNDGAGQIKAMAKKKRKIRATFRKNRDSRTRDGDFTQRYAQDEEQTENVRQSERISGKGELTRKRTVFASDEDGEEFDLQIDEAGSLTGRVLSVRGLFSTVDAEDGKQYECATRRLLKTLSTDKRHVVATGDLVVFRPVGEDEGIILKTEPRHGTISRTSRGRQHVIVTNVDLFVIVTSAAEPYLKPHLIDRFLVTAEKAGIEPLICINKIDLVDPALLQPLVGAYRQIGYTTLLTSMVTGQGISRLRQLLRGQESAVVGQSGVGKSSLLNRIQKGLDLRVGAVSAESQKGRHTTTTATLWPLEGGGYIVDTPGIRQFELWDVIPEEIAGFFPDLRPFVSGCRFADCSHTHEEDCAVKDAVADDLVNARRYESYCHMFAGSNAPMDRPRSSTPVAAEFTWQAVLLGVVLSVVMGAANVYLGLRAGMTVSASIPAAVVATGILRGLMRRQSLLEANLVQTSASAGESLAAGIIFTMPALIIVGLWDSFDYWTTTLIALAGGWLGILLMIPMRRVFVVEDKELQFPEGVACAEVLRAGDSDSSGTADVMKGLAVGAVLKLATSYVEVLRESVSRAVFARGHVFYFGSDISPALLAVGTIVGLSISVQIFLGGAIGWLIAIPMFSVPPNAESPVDAAYGLWSTQVRYIGVGAMLVGGVVSVWRVRNGLVRAVTELLEQLGGSTSGTKTEQERDISGTAIVLLGLASFATAGMVYFEALNQAVLITVLALFAMAVMAFFFSAVASYIVGLVGNSNSPVSGMTITAVLLTGLLIWTSGYTGPEAMMATLGVAGVVCCVACTSGDVCNDLKTGHIVGASPRRQQMMQIIGVAVAAFVMAPVMKILHEGSLRAGKGGLGSADLPAPQAGLFASLVEGFFGDEQLPWQMVAIGVGLALVILAVDLLLAKSESTFRLHVMPVAVGIYLPLSLSVPILMGGLVNFAIVQRTRRKEKAVKDSALKRGVLIASGMIAGESLLGVGLGFIRFVDWAPPNLGEYATEQFGLAPGVLEAASVVALMAVMSWRNCLPAKELNRTDSVDQEAAVLVGVSLNGSDSPKDLLEELEGLSETAGTRVVGRLTQRRSTPDKTTYLGKGKVEELVEVVHGTDADVVIFDNDLSPAQTRNLERALDVKVIDRSELILDIFASRAQTHEARLAVELAQLQYSLPRLKRMWTHLSRLKMGIGMRGPGEKQLEVDRRLVEKRIHDLQTELSAIERRKERQVAARREHMTVSLVGYTNAGKSTLLNKLTGAGVLAEDKLFATLDTRTRRWHLPGWGPVLLSDTVGFIRDLPHHLIASFKATLEEARRADLLLHVADASNPNAEHQIRSVYAVLEELGIEEKDTLLVLNKADSVDRTDVEVLLQHYPHAIAISARSGENLAQLSAAVSDALSAGFAEVDVETGVENGRLLAFLAAKGEVYSNRYHDDSRVTVHCRLPRRFLGQIDSPGTKIRRHADASSLGNDASRVAESIEDVA</sequence>
<dbReference type="GO" id="GO:0016020">
    <property type="term" value="C:membrane"/>
    <property type="evidence" value="ECO:0007669"/>
    <property type="project" value="UniProtKB-SubCell"/>
</dbReference>
<dbReference type="PRINTS" id="PR00326">
    <property type="entry name" value="GTP1OBG"/>
</dbReference>
<feature type="transmembrane region" description="Helical" evidence="14">
    <location>
        <begin position="860"/>
        <end position="889"/>
    </location>
</feature>
<evidence type="ECO:0000256" key="3">
    <source>
        <dbReference type="ARBA" id="ARBA00022448"/>
    </source>
</evidence>
<dbReference type="InterPro" id="IPR032305">
    <property type="entry name" value="GTP-bd_M"/>
</dbReference>
<keyword evidence="8" id="KW-0460">Magnesium</keyword>
<dbReference type="OrthoDB" id="10268034at2759"/>
<comment type="caution">
    <text evidence="19">The sequence shown here is derived from an EMBL/GenBank/DDBJ whole genome shotgun (WGS) entry which is preliminary data.</text>
</comment>
<dbReference type="InterPro" id="IPR030394">
    <property type="entry name" value="G_HFLX_dom"/>
</dbReference>